<gene>
    <name evidence="7" type="ORF">ACFQY0_19680</name>
</gene>
<feature type="signal peptide" evidence="6">
    <location>
        <begin position="1"/>
        <end position="23"/>
    </location>
</feature>
<organism evidence="7 8">
    <name type="scientific">Haloferula chungangensis</name>
    <dbReference type="NCBI Taxonomy" id="1048331"/>
    <lineage>
        <taxon>Bacteria</taxon>
        <taxon>Pseudomonadati</taxon>
        <taxon>Verrucomicrobiota</taxon>
        <taxon>Verrucomicrobiia</taxon>
        <taxon>Verrucomicrobiales</taxon>
        <taxon>Verrucomicrobiaceae</taxon>
        <taxon>Haloferula</taxon>
    </lineage>
</organism>
<evidence type="ECO:0000313" key="8">
    <source>
        <dbReference type="Proteomes" id="UP001596472"/>
    </source>
</evidence>
<evidence type="ECO:0000256" key="1">
    <source>
        <dbReference type="ARBA" id="ARBA00004442"/>
    </source>
</evidence>
<sequence>MRFICLTATTALTVALTSCTDFATSTDPEAPASLFSGKGHSPVPSEGTYPIDLETTLKLAAGRNLDLAIAIEKSNAAAARSDRAVLSLIPDLAVGASFAKQNGLLQDTLGTPVNTKRVSDSSGLGTASGVPGLSLDLPLSRAIFSPLAARQDRAAAVAAAQAQEHQIFADAAAAYYELVRARSSLQLARELEGAAGQLADSTKAFAAAGEGLDADAERAMATHLLRKGHTARAEANLIRRSSALARILHLPPSLTLVPTDKSVAATELVDPDEPVARMVATALKFRPESAQMLAEVAAAGNRLTEQKVKPFLPNVSAGYSNYEFGAGQGSSVSRRDDRDEVTAMIYWKLEGLGFGNAAAAREQQAELKLTRLKEARTLDNIANEVAAARAETYAQRARIPIGRQAAGHAKKSYELTTARLQEAQGLPIEALASIQTLAEAKQAEVDSVIDYNIAQHRLLAALGHPYR</sequence>
<keyword evidence="2" id="KW-1134">Transmembrane beta strand</keyword>
<evidence type="ECO:0000256" key="3">
    <source>
        <dbReference type="ARBA" id="ARBA00022692"/>
    </source>
</evidence>
<proteinExistence type="predicted"/>
<evidence type="ECO:0000256" key="5">
    <source>
        <dbReference type="ARBA" id="ARBA00023237"/>
    </source>
</evidence>
<comment type="caution">
    <text evidence="7">The sequence shown here is derived from an EMBL/GenBank/DDBJ whole genome shotgun (WGS) entry which is preliminary data.</text>
</comment>
<keyword evidence="6" id="KW-0732">Signal</keyword>
<comment type="subcellular location">
    <subcellularLocation>
        <location evidence="1">Cell outer membrane</location>
    </subcellularLocation>
</comment>
<dbReference type="PANTHER" id="PTHR30026:SF20">
    <property type="entry name" value="OUTER MEMBRANE PROTEIN TOLC"/>
    <property type="match status" value="1"/>
</dbReference>
<dbReference type="SUPFAM" id="SSF56954">
    <property type="entry name" value="Outer membrane efflux proteins (OEP)"/>
    <property type="match status" value="1"/>
</dbReference>
<feature type="chain" id="PRO_5047383036" evidence="6">
    <location>
        <begin position="24"/>
        <end position="467"/>
    </location>
</feature>
<evidence type="ECO:0000256" key="4">
    <source>
        <dbReference type="ARBA" id="ARBA00023136"/>
    </source>
</evidence>
<dbReference type="RefSeq" id="WP_379716206.1">
    <property type="nucleotide sequence ID" value="NZ_JBHTBS010000016.1"/>
</dbReference>
<evidence type="ECO:0000256" key="2">
    <source>
        <dbReference type="ARBA" id="ARBA00022452"/>
    </source>
</evidence>
<accession>A0ABW2LAF4</accession>
<dbReference type="Proteomes" id="UP001596472">
    <property type="component" value="Unassembled WGS sequence"/>
</dbReference>
<evidence type="ECO:0000256" key="6">
    <source>
        <dbReference type="SAM" id="SignalP"/>
    </source>
</evidence>
<dbReference type="EMBL" id="JBHTBS010000016">
    <property type="protein sequence ID" value="MFC7339423.1"/>
    <property type="molecule type" value="Genomic_DNA"/>
</dbReference>
<name>A0ABW2LAF4_9BACT</name>
<keyword evidence="4" id="KW-0472">Membrane</keyword>
<dbReference type="PROSITE" id="PS51257">
    <property type="entry name" value="PROKAR_LIPOPROTEIN"/>
    <property type="match status" value="1"/>
</dbReference>
<protein>
    <submittedName>
        <fullName evidence="7">TolC family protein</fullName>
    </submittedName>
</protein>
<reference evidence="8" key="1">
    <citation type="journal article" date="2019" name="Int. J. Syst. Evol. Microbiol.">
        <title>The Global Catalogue of Microorganisms (GCM) 10K type strain sequencing project: providing services to taxonomists for standard genome sequencing and annotation.</title>
        <authorList>
            <consortium name="The Broad Institute Genomics Platform"/>
            <consortium name="The Broad Institute Genome Sequencing Center for Infectious Disease"/>
            <person name="Wu L."/>
            <person name="Ma J."/>
        </authorList>
    </citation>
    <scope>NUCLEOTIDE SEQUENCE [LARGE SCALE GENOMIC DNA]</scope>
    <source>
        <strain evidence="8">CGMCC 4.1467</strain>
    </source>
</reference>
<dbReference type="InterPro" id="IPR051906">
    <property type="entry name" value="TolC-like"/>
</dbReference>
<keyword evidence="3" id="KW-0812">Transmembrane</keyword>
<evidence type="ECO:0000313" key="7">
    <source>
        <dbReference type="EMBL" id="MFC7339423.1"/>
    </source>
</evidence>
<dbReference type="Gene3D" id="1.20.1600.10">
    <property type="entry name" value="Outer membrane efflux proteins (OEP)"/>
    <property type="match status" value="1"/>
</dbReference>
<dbReference type="PANTHER" id="PTHR30026">
    <property type="entry name" value="OUTER MEMBRANE PROTEIN TOLC"/>
    <property type="match status" value="1"/>
</dbReference>
<keyword evidence="8" id="KW-1185">Reference proteome</keyword>
<keyword evidence="5" id="KW-0998">Cell outer membrane</keyword>